<dbReference type="Pfam" id="PF03000">
    <property type="entry name" value="NPH3"/>
    <property type="match status" value="1"/>
</dbReference>
<evidence type="ECO:0000313" key="5">
    <source>
        <dbReference type="EMBL" id="KAF5199898.1"/>
    </source>
</evidence>
<organism evidence="5 6">
    <name type="scientific">Thalictrum thalictroides</name>
    <name type="common">Rue-anemone</name>
    <name type="synonym">Anemone thalictroides</name>
    <dbReference type="NCBI Taxonomy" id="46969"/>
    <lineage>
        <taxon>Eukaryota</taxon>
        <taxon>Viridiplantae</taxon>
        <taxon>Streptophyta</taxon>
        <taxon>Embryophyta</taxon>
        <taxon>Tracheophyta</taxon>
        <taxon>Spermatophyta</taxon>
        <taxon>Magnoliopsida</taxon>
        <taxon>Ranunculales</taxon>
        <taxon>Ranunculaceae</taxon>
        <taxon>Thalictroideae</taxon>
        <taxon>Thalictrum</taxon>
    </lineage>
</organism>
<feature type="domain" description="NPH3" evidence="4">
    <location>
        <begin position="232"/>
        <end position="494"/>
    </location>
</feature>
<dbReference type="InterPro" id="IPR011333">
    <property type="entry name" value="SKP1/BTB/POZ_sf"/>
</dbReference>
<evidence type="ECO:0000259" key="4">
    <source>
        <dbReference type="PROSITE" id="PS51649"/>
    </source>
</evidence>
<name>A0A7J6WSS8_THATH</name>
<accession>A0A7J6WSS8</accession>
<sequence>MRCDAREAIDDTESFLCLCRSLHAIMNPPPHNRMNVPQSTNAESQQEILLNVYDRTYKLDKKLVIGRSGKLFNMLKENQNVHKQQLPYVLPDIPGNPKIFEIAMRFCYGYYEVHELKLASENVIPLICLAYYLEMNDEHSPNNLLNITINFLNQTVLLTWNETLKALQATQQVIKQAIQLGIIQVCLDSLVRKARINPHLLGEPITSHTYNHVSDQNEYNRVSARRRLFHHDCQSQDITLLSLHIFELLISMLIQEGTRVEYVAASLFRYTKKWIHVDEECSSPSIDSENYQREIIETVEKLLPDQIGVLPCKLLFEMLRTAIILNASTSCRDGFENRIGKQLNEATVEDLLIPFQGYACEGQYDTECVKRILKAYYGNYTSSDQSGLIKVADLFDEFLAEVAGEDDLEKDTFISLLKLSEAPSVAMNRCSDGMYRAIDIYLNTHKCLTESEKDEVCQLLDCHQMSSAACTHAAQNERLPMRVTVQTLFIGQLHLRDAISNKIDYSQNGSRRENMVAVGDNDGEETKMEMEKIDTRVMELEKECLLMKKHIENGDVLKEKKKGVWKKLKRKFGCISSMSDCDGNVQKKVHPRNCF</sequence>
<dbReference type="OrthoDB" id="1878376at2759"/>
<dbReference type="GO" id="GO:0016567">
    <property type="term" value="P:protein ubiquitination"/>
    <property type="evidence" value="ECO:0007669"/>
    <property type="project" value="UniProtKB-UniPathway"/>
</dbReference>
<evidence type="ECO:0000256" key="3">
    <source>
        <dbReference type="PROSITE-ProRule" id="PRU00982"/>
    </source>
</evidence>
<evidence type="ECO:0000256" key="2">
    <source>
        <dbReference type="ARBA" id="ARBA00022786"/>
    </source>
</evidence>
<protein>
    <submittedName>
        <fullName evidence="5">BTB/POZ domain-containing protein</fullName>
    </submittedName>
</protein>
<dbReference type="InterPro" id="IPR027356">
    <property type="entry name" value="NPH3_dom"/>
</dbReference>
<comment type="caution">
    <text evidence="5">The sequence shown here is derived from an EMBL/GenBank/DDBJ whole genome shotgun (WGS) entry which is preliminary data.</text>
</comment>
<keyword evidence="2" id="KW-0833">Ubl conjugation pathway</keyword>
<comment type="similarity">
    <text evidence="3">Belongs to the NPH3 family.</text>
</comment>
<dbReference type="PROSITE" id="PS51649">
    <property type="entry name" value="NPH3"/>
    <property type="match status" value="1"/>
</dbReference>
<dbReference type="InterPro" id="IPR043454">
    <property type="entry name" value="NPH3/RPT2-like"/>
</dbReference>
<gene>
    <name evidence="5" type="ORF">FRX31_010517</name>
</gene>
<dbReference type="AlphaFoldDB" id="A0A7J6WSS8"/>
<evidence type="ECO:0000256" key="1">
    <source>
        <dbReference type="ARBA" id="ARBA00004906"/>
    </source>
</evidence>
<dbReference type="EMBL" id="JABWDY010011334">
    <property type="protein sequence ID" value="KAF5199898.1"/>
    <property type="molecule type" value="Genomic_DNA"/>
</dbReference>
<keyword evidence="6" id="KW-1185">Reference proteome</keyword>
<dbReference type="UniPathway" id="UPA00143"/>
<comment type="pathway">
    <text evidence="1">Protein modification; protein ubiquitination.</text>
</comment>
<proteinExistence type="inferred from homology"/>
<dbReference type="Proteomes" id="UP000554482">
    <property type="component" value="Unassembled WGS sequence"/>
</dbReference>
<evidence type="ECO:0000313" key="6">
    <source>
        <dbReference type="Proteomes" id="UP000554482"/>
    </source>
</evidence>
<dbReference type="SUPFAM" id="SSF54695">
    <property type="entry name" value="POZ domain"/>
    <property type="match status" value="1"/>
</dbReference>
<dbReference type="PANTHER" id="PTHR32370">
    <property type="entry name" value="OS12G0117600 PROTEIN"/>
    <property type="match status" value="1"/>
</dbReference>
<reference evidence="5 6" key="1">
    <citation type="submission" date="2020-06" db="EMBL/GenBank/DDBJ databases">
        <title>Transcriptomic and genomic resources for Thalictrum thalictroides and T. hernandezii: Facilitating candidate gene discovery in an emerging model plant lineage.</title>
        <authorList>
            <person name="Arias T."/>
            <person name="Riano-Pachon D.M."/>
            <person name="Di Stilio V.S."/>
        </authorList>
    </citation>
    <scope>NUCLEOTIDE SEQUENCE [LARGE SCALE GENOMIC DNA]</scope>
    <source>
        <strain evidence="6">cv. WT478/WT964</strain>
        <tissue evidence="5">Leaves</tissue>
    </source>
</reference>